<proteinExistence type="predicted"/>
<dbReference type="EMBL" id="UXUI01014684">
    <property type="protein sequence ID" value="VDD97699.1"/>
    <property type="molecule type" value="Genomic_DNA"/>
</dbReference>
<reference evidence="1 2" key="2">
    <citation type="submission" date="2018-10" db="EMBL/GenBank/DDBJ databases">
        <authorList>
            <consortium name="Pathogen Informatics"/>
        </authorList>
    </citation>
    <scope>NUCLEOTIDE SEQUENCE [LARGE SCALE GENOMIC DNA]</scope>
</reference>
<organism evidence="3">
    <name type="scientific">Enterobius vermicularis</name>
    <name type="common">Human pinworm</name>
    <dbReference type="NCBI Taxonomy" id="51028"/>
    <lineage>
        <taxon>Eukaryota</taxon>
        <taxon>Metazoa</taxon>
        <taxon>Ecdysozoa</taxon>
        <taxon>Nematoda</taxon>
        <taxon>Chromadorea</taxon>
        <taxon>Rhabditida</taxon>
        <taxon>Spirurina</taxon>
        <taxon>Oxyuridomorpha</taxon>
        <taxon>Oxyuroidea</taxon>
        <taxon>Oxyuridae</taxon>
        <taxon>Enterobius</taxon>
    </lineage>
</organism>
<dbReference type="Proteomes" id="UP000274131">
    <property type="component" value="Unassembled WGS sequence"/>
</dbReference>
<accession>A0A0N4VQK4</accession>
<reference evidence="3" key="1">
    <citation type="submission" date="2017-02" db="UniProtKB">
        <authorList>
            <consortium name="WormBaseParasite"/>
        </authorList>
    </citation>
    <scope>IDENTIFICATION</scope>
</reference>
<evidence type="ECO:0000313" key="3">
    <source>
        <dbReference type="WBParaSite" id="EVEC_0001330501-mRNA-1"/>
    </source>
</evidence>
<keyword evidence="2" id="KW-1185">Reference proteome</keyword>
<evidence type="ECO:0000313" key="1">
    <source>
        <dbReference type="EMBL" id="VDD97699.1"/>
    </source>
</evidence>
<name>A0A0N4VQK4_ENTVE</name>
<protein>
    <submittedName>
        <fullName evidence="3">Hint_2 domain-containing protein</fullName>
    </submittedName>
</protein>
<dbReference type="WBParaSite" id="EVEC_0001330501-mRNA-1">
    <property type="protein sequence ID" value="EVEC_0001330501-mRNA-1"/>
    <property type="gene ID" value="EVEC_0001330501"/>
</dbReference>
<dbReference type="AlphaFoldDB" id="A0A0N4VQK4"/>
<evidence type="ECO:0000313" key="2">
    <source>
        <dbReference type="Proteomes" id="UP000274131"/>
    </source>
</evidence>
<gene>
    <name evidence="1" type="ORF">EVEC_LOCUS12450</name>
</gene>
<sequence length="290" mass="32519">MMVGKVGIVFADESFEEGLAAKLWITRSDGVIDEDELPDVHWVYASFFARIISEELEKRQLILSGRKFAGKGDIRSNAGTSLLLSSALTAVPIGEPSAGVIVERRGHLGFVWSADYGDGMLLDGTPFRVGDWISFITRPIDSSGTCTYTASYARLESPFYRSITGGNSLRIEVPAQFFENGNKRVIYAEWFGELLCDESILQKAFLRTDESVVAVIERRRQAPYLYSWVVVSLESAEKIRISRPEFGCRNYESKMLQFLFQDKGVRSALRKSDPLLANSICKFLGIHPEF</sequence>